<sequence length="181" mass="19813">MAKAVRHSFDGFGFAKMDVSFALENLRAVGFLERHAAELIAKDIGETTKSVIAKIVTKGAAEGQSYDKVAREIKSRFNQFAVGKPQLHIESRAHLVAVTENRMAYEAGNMEAAQFVKKQGLTMEKAWMDSGDALVSDGCLENSGADWIGIDEAFPSGDDTSPRFPGCRCDILYRRASTQMS</sequence>
<accession>X1TFD2</accession>
<dbReference type="Pfam" id="PF04233">
    <property type="entry name" value="Phage_Mu_F"/>
    <property type="match status" value="1"/>
</dbReference>
<comment type="caution">
    <text evidence="2">The sequence shown here is derived from an EMBL/GenBank/DDBJ whole genome shotgun (WGS) entry which is preliminary data.</text>
</comment>
<evidence type="ECO:0000259" key="1">
    <source>
        <dbReference type="Pfam" id="PF04233"/>
    </source>
</evidence>
<feature type="domain" description="Phage head morphogenesis" evidence="1">
    <location>
        <begin position="52"/>
        <end position="171"/>
    </location>
</feature>
<gene>
    <name evidence="2" type="ORF">S12H4_32374</name>
</gene>
<proteinExistence type="predicted"/>
<organism evidence="2">
    <name type="scientific">marine sediment metagenome</name>
    <dbReference type="NCBI Taxonomy" id="412755"/>
    <lineage>
        <taxon>unclassified sequences</taxon>
        <taxon>metagenomes</taxon>
        <taxon>ecological metagenomes</taxon>
    </lineage>
</organism>
<evidence type="ECO:0000313" key="2">
    <source>
        <dbReference type="EMBL" id="GAI90056.1"/>
    </source>
</evidence>
<dbReference type="EMBL" id="BARW01018982">
    <property type="protein sequence ID" value="GAI90056.1"/>
    <property type="molecule type" value="Genomic_DNA"/>
</dbReference>
<dbReference type="InterPro" id="IPR006528">
    <property type="entry name" value="Phage_head_morphogenesis_dom"/>
</dbReference>
<reference evidence="2" key="1">
    <citation type="journal article" date="2014" name="Front. Microbiol.">
        <title>High frequency of phylogenetically diverse reductive dehalogenase-homologous genes in deep subseafloor sedimentary metagenomes.</title>
        <authorList>
            <person name="Kawai M."/>
            <person name="Futagami T."/>
            <person name="Toyoda A."/>
            <person name="Takaki Y."/>
            <person name="Nishi S."/>
            <person name="Hori S."/>
            <person name="Arai W."/>
            <person name="Tsubouchi T."/>
            <person name="Morono Y."/>
            <person name="Uchiyama I."/>
            <person name="Ito T."/>
            <person name="Fujiyama A."/>
            <person name="Inagaki F."/>
            <person name="Takami H."/>
        </authorList>
    </citation>
    <scope>NUCLEOTIDE SEQUENCE</scope>
    <source>
        <strain evidence="2">Expedition CK06-06</strain>
    </source>
</reference>
<protein>
    <recommendedName>
        <fullName evidence="1">Phage head morphogenesis domain-containing protein</fullName>
    </recommendedName>
</protein>
<dbReference type="AlphaFoldDB" id="X1TFD2"/>
<name>X1TFD2_9ZZZZ</name>